<keyword evidence="3" id="KW-1185">Reference proteome</keyword>
<proteinExistence type="predicted"/>
<sequence>MVTQLMALVLLFFKLISYPRFGLFNKISLYPDEDILRYESLVSNAMFLIGIGNAFACFSLYCVGLSGKMLA</sequence>
<evidence type="ECO:0000313" key="3">
    <source>
        <dbReference type="Proteomes" id="UP000327478"/>
    </source>
</evidence>
<name>A0ABX6D1A2_9GAMM</name>
<accession>A0ABX6D1A2</accession>
<keyword evidence="1" id="KW-0472">Membrane</keyword>
<dbReference type="Proteomes" id="UP000327478">
    <property type="component" value="Chromosome"/>
</dbReference>
<evidence type="ECO:0000313" key="2">
    <source>
        <dbReference type="EMBL" id="QGA11384.1"/>
    </source>
</evidence>
<evidence type="ECO:0000256" key="1">
    <source>
        <dbReference type="SAM" id="Phobius"/>
    </source>
</evidence>
<keyword evidence="1" id="KW-0812">Transmembrane</keyword>
<protein>
    <submittedName>
        <fullName evidence="2">Uncharacterized protein</fullName>
    </submittedName>
</protein>
<keyword evidence="1" id="KW-1133">Transmembrane helix</keyword>
<dbReference type="EMBL" id="CP045650">
    <property type="protein sequence ID" value="QGA11384.1"/>
    <property type="molecule type" value="Genomic_DNA"/>
</dbReference>
<organism evidence="2 3">
    <name type="scientific">Acinetobacter wanghuae</name>
    <dbReference type="NCBI Taxonomy" id="2662362"/>
    <lineage>
        <taxon>Bacteria</taxon>
        <taxon>Pseudomonadati</taxon>
        <taxon>Pseudomonadota</taxon>
        <taxon>Gammaproteobacteria</taxon>
        <taxon>Moraxellales</taxon>
        <taxon>Moraxellaceae</taxon>
        <taxon>Acinetobacter</taxon>
    </lineage>
</organism>
<gene>
    <name evidence="2" type="ORF">GFH30_08245</name>
</gene>
<reference evidence="2 3" key="1">
    <citation type="submission" date="2019-10" db="EMBL/GenBank/DDBJ databases">
        <authorList>
            <person name="Dong K."/>
        </authorList>
    </citation>
    <scope>NUCLEOTIDE SEQUENCE [LARGE SCALE GENOMIC DNA]</scope>
    <source>
        <strain evidence="3">dk386</strain>
    </source>
</reference>
<feature type="transmembrane region" description="Helical" evidence="1">
    <location>
        <begin position="41"/>
        <end position="63"/>
    </location>
</feature>